<dbReference type="GO" id="GO:0071944">
    <property type="term" value="C:cell periphery"/>
    <property type="evidence" value="ECO:0007669"/>
    <property type="project" value="TreeGrafter"/>
</dbReference>
<dbReference type="GO" id="GO:0004843">
    <property type="term" value="F:cysteine-type deubiquitinase activity"/>
    <property type="evidence" value="ECO:0007669"/>
    <property type="project" value="InterPro"/>
</dbReference>
<dbReference type="GeneID" id="73380337"/>
<dbReference type="AlphaFoldDB" id="A0AAI9WXR8"/>
<comment type="caution">
    <text evidence="2">The sequence shown here is derived from an EMBL/GenBank/DDBJ whole genome shotgun (WGS) entry which is preliminary data.</text>
</comment>
<dbReference type="PANTHER" id="PTHR18063:SF6">
    <property type="entry name" value="UBIQUITIN CARBOXYL-TERMINAL HYDROLASE"/>
    <property type="match status" value="1"/>
</dbReference>
<evidence type="ECO:0000313" key="2">
    <source>
        <dbReference type="EMBL" id="KAI3404528.2"/>
    </source>
</evidence>
<organism evidence="2 3">
    <name type="scientific">Candida oxycetoniae</name>
    <dbReference type="NCBI Taxonomy" id="497107"/>
    <lineage>
        <taxon>Eukaryota</taxon>
        <taxon>Fungi</taxon>
        <taxon>Dikarya</taxon>
        <taxon>Ascomycota</taxon>
        <taxon>Saccharomycotina</taxon>
        <taxon>Pichiomycetes</taxon>
        <taxon>Debaryomycetaceae</taxon>
        <taxon>Candida/Lodderomyces clade</taxon>
        <taxon>Candida</taxon>
    </lineage>
</organism>
<dbReference type="PANTHER" id="PTHR18063">
    <property type="entry name" value="NF-E2 INDUCIBLE PROTEIN"/>
    <property type="match status" value="1"/>
</dbReference>
<proteinExistence type="predicted"/>
<dbReference type="EMBL" id="JAHUZD010000095">
    <property type="protein sequence ID" value="KAI3404528.2"/>
    <property type="molecule type" value="Genomic_DNA"/>
</dbReference>
<dbReference type="RefSeq" id="XP_049180273.1">
    <property type="nucleotide sequence ID" value="XM_049323980.1"/>
</dbReference>
<dbReference type="GO" id="GO:0005829">
    <property type="term" value="C:cytosol"/>
    <property type="evidence" value="ECO:0007669"/>
    <property type="project" value="TreeGrafter"/>
</dbReference>
<dbReference type="InterPro" id="IPR007518">
    <property type="entry name" value="MINDY"/>
</dbReference>
<evidence type="ECO:0000259" key="1">
    <source>
        <dbReference type="Pfam" id="PF04424"/>
    </source>
</evidence>
<dbReference type="Pfam" id="PF04424">
    <property type="entry name" value="MINDY_DUB"/>
    <property type="match status" value="1"/>
</dbReference>
<dbReference type="GO" id="GO:0071108">
    <property type="term" value="P:protein K48-linked deubiquitination"/>
    <property type="evidence" value="ECO:0007669"/>
    <property type="project" value="TreeGrafter"/>
</dbReference>
<accession>A0AAI9WXR8</accession>
<dbReference type="Proteomes" id="UP001202479">
    <property type="component" value="Unassembled WGS sequence"/>
</dbReference>
<dbReference type="GO" id="GO:1990380">
    <property type="term" value="F:K48-linked deubiquitinase activity"/>
    <property type="evidence" value="ECO:0007669"/>
    <property type="project" value="InterPro"/>
</dbReference>
<sequence>MLKEETSSRLQNTVSFPIKVLNWSPHINTDSSISTPILLQDKNGPCPLIALVNTLLLKDDFQRVDVGNDSVREVPQDMTSLSNLKHELLKSYHKTGLIELNEVLSLVGNLLLTFAETSQNLKPEVVDKLLMQLPQLHTGLDVNPNLLDGSFSSNLATQLFEVFGLNFRHGWVFDQPQPPRIVSDEDEDLVTHLNNTTIIEKVSDQRRLTNIIQHLKTFDDIQDYLLAQEASTLEVVQNQNLLETWLDQNCTQLTLSGLAKLDRDLEKDEFIIFFRNNHLNTLFKKGSNELYLLVTDASFQNKSLSSQIVWQSLASVSGNEDLFFTGNFTPVLDIDQDLSYAANTGYDNTFDSDLLLSKQLQEEEDAAIAKRLQEKYSNREKKLQNINNPTHTKVSSNFRLKQKAKSKEKHTNAAAAATAADAHAVVVDTANPMPLSKTSPPIVVQTKVKNPEKVAGKKKKLFGLFSK</sequence>
<dbReference type="GO" id="GO:0016807">
    <property type="term" value="F:cysteine-type carboxypeptidase activity"/>
    <property type="evidence" value="ECO:0007669"/>
    <property type="project" value="TreeGrafter"/>
</dbReference>
<reference evidence="2" key="1">
    <citation type="journal article" date="2022" name="DNA Res.">
        <title>Genome analysis of five recently described species of the CUG-Ser clade uncovers Candida theae as a new hybrid lineage with pathogenic potential in the Candida parapsilosis species complex.</title>
        <authorList>
            <person name="Mixao V."/>
            <person name="Del Olmo V."/>
            <person name="Hegedusova E."/>
            <person name="Saus E."/>
            <person name="Pryszcz L."/>
            <person name="Cillingova A."/>
            <person name="Nosek J."/>
            <person name="Gabaldon T."/>
        </authorList>
    </citation>
    <scope>NUCLEOTIDE SEQUENCE</scope>
    <source>
        <strain evidence="2">CBS 10844</strain>
    </source>
</reference>
<dbReference type="InterPro" id="IPR033979">
    <property type="entry name" value="MINDY_domain"/>
</dbReference>
<feature type="domain" description="MINDY deubiquitinase" evidence="1">
    <location>
        <begin position="16"/>
        <end position="328"/>
    </location>
</feature>
<protein>
    <recommendedName>
        <fullName evidence="1">MINDY deubiquitinase domain-containing protein</fullName>
    </recommendedName>
</protein>
<name>A0AAI9WXR8_9ASCO</name>
<gene>
    <name evidence="2" type="ORF">KGF56_002720</name>
</gene>
<keyword evidence="3" id="KW-1185">Reference proteome</keyword>
<evidence type="ECO:0000313" key="3">
    <source>
        <dbReference type="Proteomes" id="UP001202479"/>
    </source>
</evidence>